<organism evidence="1 2">
    <name type="scientific">Panagrellus redivivus</name>
    <name type="common">Microworm</name>
    <dbReference type="NCBI Taxonomy" id="6233"/>
    <lineage>
        <taxon>Eukaryota</taxon>
        <taxon>Metazoa</taxon>
        <taxon>Ecdysozoa</taxon>
        <taxon>Nematoda</taxon>
        <taxon>Chromadorea</taxon>
        <taxon>Rhabditida</taxon>
        <taxon>Tylenchina</taxon>
        <taxon>Panagrolaimomorpha</taxon>
        <taxon>Panagrolaimoidea</taxon>
        <taxon>Panagrolaimidae</taxon>
        <taxon>Panagrellus</taxon>
    </lineage>
</organism>
<sequence>MRPKPMLSWDHRNARTLGNFVRCLAVSTVEDRPNYYYTLHVNITALLLMVGSQSKSSMTPFLSTCLKKLPGRLSMIRSCGGASKFKIQIRSHLYGLLYTVSIVTRTMNLLSLELAEVVSSSLKFVNFFRFLLNWFCCLFCI</sequence>
<evidence type="ECO:0000313" key="2">
    <source>
        <dbReference type="WBParaSite" id="Pan_g20782.t1"/>
    </source>
</evidence>
<protein>
    <submittedName>
        <fullName evidence="2">Transmembrane protein</fullName>
    </submittedName>
</protein>
<proteinExistence type="predicted"/>
<name>A0A7E4ZW26_PANRE</name>
<evidence type="ECO:0000313" key="1">
    <source>
        <dbReference type="Proteomes" id="UP000492821"/>
    </source>
</evidence>
<reference evidence="1" key="1">
    <citation type="journal article" date="2013" name="Genetics">
        <title>The draft genome and transcriptome of Panagrellus redivivus are shaped by the harsh demands of a free-living lifestyle.</title>
        <authorList>
            <person name="Srinivasan J."/>
            <person name="Dillman A.R."/>
            <person name="Macchietto M.G."/>
            <person name="Heikkinen L."/>
            <person name="Lakso M."/>
            <person name="Fracchia K.M."/>
            <person name="Antoshechkin I."/>
            <person name="Mortazavi A."/>
            <person name="Wong G."/>
            <person name="Sternberg P.W."/>
        </authorList>
    </citation>
    <scope>NUCLEOTIDE SEQUENCE [LARGE SCALE GENOMIC DNA]</scope>
    <source>
        <strain evidence="1">MT8872</strain>
    </source>
</reference>
<dbReference type="AlphaFoldDB" id="A0A7E4ZW26"/>
<dbReference type="WBParaSite" id="Pan_g20782.t1">
    <property type="protein sequence ID" value="Pan_g20782.t1"/>
    <property type="gene ID" value="Pan_g20782"/>
</dbReference>
<keyword evidence="1" id="KW-1185">Reference proteome</keyword>
<dbReference type="Proteomes" id="UP000492821">
    <property type="component" value="Unassembled WGS sequence"/>
</dbReference>
<accession>A0A7E4ZW26</accession>
<reference evidence="2" key="2">
    <citation type="submission" date="2020-10" db="UniProtKB">
        <authorList>
            <consortium name="WormBaseParasite"/>
        </authorList>
    </citation>
    <scope>IDENTIFICATION</scope>
</reference>